<protein>
    <submittedName>
        <fullName evidence="2">Uncharacterized protein</fullName>
    </submittedName>
</protein>
<feature type="transmembrane region" description="Helical" evidence="1">
    <location>
        <begin position="79"/>
        <end position="107"/>
    </location>
</feature>
<dbReference type="STRING" id="327939.BIW53_14920"/>
<sequence length="121" mass="13208">MDKRTVGFVRSSQIIANCFLPFIFGVMFQGTFVKRRFRTQLDFISIVTISATLGFGAGLFGAALVFLSAIQSGKLEQGIFGLIVAPIGSAVGTAFSAILGFPFYYWYSNKIQGQKISGIFR</sequence>
<feature type="transmembrane region" description="Helical" evidence="1">
    <location>
        <begin position="44"/>
        <end position="67"/>
    </location>
</feature>
<proteinExistence type="predicted"/>
<dbReference type="EMBL" id="MNAN01000034">
    <property type="protein sequence ID" value="OHU94369.1"/>
    <property type="molecule type" value="Genomic_DNA"/>
</dbReference>
<evidence type="ECO:0000313" key="2">
    <source>
        <dbReference type="EMBL" id="OHU94369.1"/>
    </source>
</evidence>
<organism evidence="2 3">
    <name type="scientific">Pseudoalteromonas byunsanensis</name>
    <dbReference type="NCBI Taxonomy" id="327939"/>
    <lineage>
        <taxon>Bacteria</taxon>
        <taxon>Pseudomonadati</taxon>
        <taxon>Pseudomonadota</taxon>
        <taxon>Gammaproteobacteria</taxon>
        <taxon>Alteromonadales</taxon>
        <taxon>Pseudoalteromonadaceae</taxon>
        <taxon>Pseudoalteromonas</taxon>
    </lineage>
</organism>
<keyword evidence="3" id="KW-1185">Reference proteome</keyword>
<evidence type="ECO:0000313" key="3">
    <source>
        <dbReference type="Proteomes" id="UP000180253"/>
    </source>
</evidence>
<dbReference type="Proteomes" id="UP000180253">
    <property type="component" value="Unassembled WGS sequence"/>
</dbReference>
<gene>
    <name evidence="2" type="ORF">BIW53_14920</name>
</gene>
<feature type="transmembrane region" description="Helical" evidence="1">
    <location>
        <begin position="14"/>
        <end position="32"/>
    </location>
</feature>
<dbReference type="AlphaFoldDB" id="A0A1S1N3X5"/>
<keyword evidence="1" id="KW-0812">Transmembrane</keyword>
<evidence type="ECO:0000256" key="1">
    <source>
        <dbReference type="SAM" id="Phobius"/>
    </source>
</evidence>
<keyword evidence="1" id="KW-1133">Transmembrane helix</keyword>
<name>A0A1S1N3X5_9GAMM</name>
<accession>A0A1S1N3X5</accession>
<reference evidence="2 3" key="1">
    <citation type="submission" date="2016-10" db="EMBL/GenBank/DDBJ databases">
        <title>Pseudoalteromonas amylolytica sp. nov., isolated from the surface seawater.</title>
        <authorList>
            <person name="Wu Y.-H."/>
            <person name="Cheng H."/>
            <person name="Jin X.-B."/>
            <person name="Wang C.-S."/>
            <person name="Xu X.-W."/>
        </authorList>
    </citation>
    <scope>NUCLEOTIDE SEQUENCE [LARGE SCALE GENOMIC DNA]</scope>
    <source>
        <strain evidence="2 3">JCM 12483</strain>
    </source>
</reference>
<keyword evidence="1" id="KW-0472">Membrane</keyword>
<comment type="caution">
    <text evidence="2">The sequence shown here is derived from an EMBL/GenBank/DDBJ whole genome shotgun (WGS) entry which is preliminary data.</text>
</comment>